<name>A0A3P7PR29_DRAME</name>
<dbReference type="EMBL" id="UYYG01000087">
    <property type="protein sequence ID" value="VDN52923.1"/>
    <property type="molecule type" value="Genomic_DNA"/>
</dbReference>
<keyword evidence="2" id="KW-1185">Reference proteome</keyword>
<dbReference type="Proteomes" id="UP000274756">
    <property type="component" value="Unassembled WGS sequence"/>
</dbReference>
<dbReference type="STRING" id="318479.A0A3P7PR29"/>
<evidence type="ECO:0000313" key="2">
    <source>
        <dbReference type="Proteomes" id="UP000274756"/>
    </source>
</evidence>
<dbReference type="OrthoDB" id="5861823at2759"/>
<protein>
    <recommendedName>
        <fullName evidence="3">EB domain-containing protein</fullName>
    </recommendedName>
</protein>
<reference evidence="1 2" key="1">
    <citation type="submission" date="2018-11" db="EMBL/GenBank/DDBJ databases">
        <authorList>
            <consortium name="Pathogen Informatics"/>
        </authorList>
    </citation>
    <scope>NUCLEOTIDE SEQUENCE [LARGE SCALE GENOMIC DNA]</scope>
</reference>
<evidence type="ECO:0000313" key="1">
    <source>
        <dbReference type="EMBL" id="VDN52923.1"/>
    </source>
</evidence>
<evidence type="ECO:0008006" key="3">
    <source>
        <dbReference type="Google" id="ProtNLM"/>
    </source>
</evidence>
<sequence>MGNICICAIGYFYDGVACKKSGGAQVGEYCSSINQCQPANSQCLGNICTCATGYFYNGVACTKSSPPTRLSCTVVGAQVEFRNGYPVNCLTADCSQGYYCEYNKFYNQGQYICCGELPGTYVKSTQILKDLFKGKIRTYAYTNKPLECSAPTSCNVFTETPYCVFSKRYNQRVCCSTFTC</sequence>
<dbReference type="AlphaFoldDB" id="A0A3P7PR29"/>
<organism evidence="1 2">
    <name type="scientific">Dracunculus medinensis</name>
    <name type="common">Guinea worm</name>
    <dbReference type="NCBI Taxonomy" id="318479"/>
    <lineage>
        <taxon>Eukaryota</taxon>
        <taxon>Metazoa</taxon>
        <taxon>Ecdysozoa</taxon>
        <taxon>Nematoda</taxon>
        <taxon>Chromadorea</taxon>
        <taxon>Rhabditida</taxon>
        <taxon>Spirurina</taxon>
        <taxon>Dracunculoidea</taxon>
        <taxon>Dracunculidae</taxon>
        <taxon>Dracunculus</taxon>
    </lineage>
</organism>
<accession>A0A3P7PR29</accession>
<proteinExistence type="predicted"/>
<gene>
    <name evidence="1" type="ORF">DME_LOCUS2896</name>
</gene>